<dbReference type="Proteomes" id="UP000515135">
    <property type="component" value="Unplaced"/>
</dbReference>
<evidence type="ECO:0000313" key="14">
    <source>
        <dbReference type="Proteomes" id="UP000515135"/>
    </source>
</evidence>
<keyword evidence="14" id="KW-1185">Reference proteome</keyword>
<evidence type="ECO:0000256" key="2">
    <source>
        <dbReference type="ARBA" id="ARBA00017805"/>
    </source>
</evidence>
<comment type="subunit">
    <text evidence="10">Homodimer.</text>
</comment>
<dbReference type="Gene3D" id="1.10.10.60">
    <property type="entry name" value="Homeodomain-like"/>
    <property type="match status" value="1"/>
</dbReference>
<evidence type="ECO:0000256" key="1">
    <source>
        <dbReference type="ARBA" id="ARBA00010467"/>
    </source>
</evidence>
<dbReference type="GO" id="GO:0070187">
    <property type="term" value="C:shelterin complex"/>
    <property type="evidence" value="ECO:0007669"/>
    <property type="project" value="TreeGrafter"/>
</dbReference>
<feature type="domain" description="TERF2-interacting telomeric protein 1 Myb" evidence="12">
    <location>
        <begin position="122"/>
        <end position="177"/>
    </location>
</feature>
<dbReference type="OrthoDB" id="10065832at2759"/>
<evidence type="ECO:0000256" key="4">
    <source>
        <dbReference type="ARBA" id="ARBA00022895"/>
    </source>
</evidence>
<dbReference type="InterPro" id="IPR036420">
    <property type="entry name" value="BRCT_dom_sf"/>
</dbReference>
<keyword evidence="6 10" id="KW-0010">Activator</keyword>
<reference evidence="15" key="1">
    <citation type="submission" date="2025-08" db="UniProtKB">
        <authorList>
            <consortium name="RefSeq"/>
        </authorList>
    </citation>
    <scope>IDENTIFICATION</scope>
    <source>
        <tissue evidence="15">Gonad</tissue>
    </source>
</reference>
<keyword evidence="7 10" id="KW-0804">Transcription</keyword>
<feature type="domain" description="BRCT" evidence="13">
    <location>
        <begin position="14"/>
        <end position="93"/>
    </location>
</feature>
<evidence type="ECO:0000256" key="7">
    <source>
        <dbReference type="ARBA" id="ARBA00023163"/>
    </source>
</evidence>
<dbReference type="InterPro" id="IPR039595">
    <property type="entry name" value="TE2IP/Rap1"/>
</dbReference>
<dbReference type="Pfam" id="PF16589">
    <property type="entry name" value="BRCT_2"/>
    <property type="match status" value="1"/>
</dbReference>
<dbReference type="FunFam" id="1.10.10.60:FF:000246">
    <property type="entry name" value="Telomeric repeat-binding factor 2-interacting protein 1"/>
    <property type="match status" value="1"/>
</dbReference>
<dbReference type="GO" id="GO:0006355">
    <property type="term" value="P:regulation of DNA-templated transcription"/>
    <property type="evidence" value="ECO:0007669"/>
    <property type="project" value="UniProtKB-UniRule"/>
</dbReference>
<dbReference type="KEGG" id="bbel:109467650"/>
<feature type="region of interest" description="Disordered" evidence="11">
    <location>
        <begin position="561"/>
        <end position="597"/>
    </location>
</feature>
<keyword evidence="3 10" id="KW-0158">Chromosome</keyword>
<keyword evidence="8 10" id="KW-0539">Nucleus</keyword>
<feature type="region of interest" description="Disordered" evidence="11">
    <location>
        <begin position="327"/>
        <end position="512"/>
    </location>
</feature>
<dbReference type="PANTHER" id="PTHR16466:SF6">
    <property type="entry name" value="TELOMERIC REPEAT-BINDING FACTOR 2-INTERACTING PROTEIN 1"/>
    <property type="match status" value="1"/>
</dbReference>
<evidence type="ECO:0000259" key="13">
    <source>
        <dbReference type="Pfam" id="PF16589"/>
    </source>
</evidence>
<evidence type="ECO:0000256" key="3">
    <source>
        <dbReference type="ARBA" id="ARBA00022454"/>
    </source>
</evidence>
<dbReference type="GO" id="GO:0010833">
    <property type="term" value="P:telomere maintenance via telomere lengthening"/>
    <property type="evidence" value="ECO:0007669"/>
    <property type="project" value="UniProtKB-UniRule"/>
</dbReference>
<keyword evidence="4 10" id="KW-0779">Telomere</keyword>
<gene>
    <name evidence="15" type="primary">LOC109467650</name>
</gene>
<dbReference type="RefSeq" id="XP_019621248.1">
    <property type="nucleotide sequence ID" value="XM_019765689.1"/>
</dbReference>
<evidence type="ECO:0000313" key="15">
    <source>
        <dbReference type="RefSeq" id="XP_019621248.1"/>
    </source>
</evidence>
<dbReference type="GO" id="GO:0005654">
    <property type="term" value="C:nucleoplasm"/>
    <property type="evidence" value="ECO:0007669"/>
    <property type="project" value="UniProtKB-ARBA"/>
</dbReference>
<dbReference type="PANTHER" id="PTHR16466">
    <property type="entry name" value="TELOMERE REPEAT-BINDING FACTOR 2-INTERACTING PROTEIN 1"/>
    <property type="match status" value="1"/>
</dbReference>
<dbReference type="Pfam" id="PF08914">
    <property type="entry name" value="Myb_Rap1"/>
    <property type="match status" value="1"/>
</dbReference>
<feature type="compositionally biased region" description="Acidic residues" evidence="11">
    <location>
        <begin position="386"/>
        <end position="396"/>
    </location>
</feature>
<keyword evidence="5 10" id="KW-0805">Transcription regulation</keyword>
<dbReference type="AlphaFoldDB" id="A0A6P4Y9V3"/>
<evidence type="ECO:0000256" key="10">
    <source>
        <dbReference type="RuleBase" id="RU367107"/>
    </source>
</evidence>
<evidence type="ECO:0000256" key="9">
    <source>
        <dbReference type="ARBA" id="ARBA00032471"/>
    </source>
</evidence>
<feature type="compositionally biased region" description="Basic and acidic residues" evidence="11">
    <location>
        <begin position="561"/>
        <end position="579"/>
    </location>
</feature>
<evidence type="ECO:0000256" key="6">
    <source>
        <dbReference type="ARBA" id="ARBA00023159"/>
    </source>
</evidence>
<dbReference type="InterPro" id="IPR001357">
    <property type="entry name" value="BRCT_dom"/>
</dbReference>
<evidence type="ECO:0000256" key="8">
    <source>
        <dbReference type="ARBA" id="ARBA00023242"/>
    </source>
</evidence>
<evidence type="ECO:0000256" key="5">
    <source>
        <dbReference type="ARBA" id="ARBA00023015"/>
    </source>
</evidence>
<dbReference type="CDD" id="cd11655">
    <property type="entry name" value="rap1_myb-like"/>
    <property type="match status" value="1"/>
</dbReference>
<dbReference type="InterPro" id="IPR015010">
    <property type="entry name" value="TERF2IP_Myb"/>
</dbReference>
<dbReference type="InterPro" id="IPR009057">
    <property type="entry name" value="Homeodomain-like_sf"/>
</dbReference>
<feature type="compositionally biased region" description="Acidic residues" evidence="11">
    <location>
        <begin position="198"/>
        <end position="207"/>
    </location>
</feature>
<dbReference type="GO" id="GO:0042162">
    <property type="term" value="F:telomeric DNA binding"/>
    <property type="evidence" value="ECO:0007669"/>
    <property type="project" value="TreeGrafter"/>
</dbReference>
<name>A0A6P4Y9V3_BRABE</name>
<evidence type="ECO:0000256" key="11">
    <source>
        <dbReference type="SAM" id="MobiDB-lite"/>
    </source>
</evidence>
<comment type="subcellular location">
    <subcellularLocation>
        <location evidence="10">Nucleus</location>
    </subcellularLocation>
    <subcellularLocation>
        <location evidence="10">Chromosome</location>
        <location evidence="10">Telomere</location>
    </subcellularLocation>
</comment>
<evidence type="ECO:0000259" key="12">
    <source>
        <dbReference type="Pfam" id="PF08914"/>
    </source>
</evidence>
<dbReference type="GO" id="GO:0031848">
    <property type="term" value="P:protection from non-homologous end joining at telomere"/>
    <property type="evidence" value="ECO:0007669"/>
    <property type="project" value="TreeGrafter"/>
</dbReference>
<dbReference type="SUPFAM" id="SSF46689">
    <property type="entry name" value="Homeodomain-like"/>
    <property type="match status" value="1"/>
</dbReference>
<feature type="compositionally biased region" description="Basic and acidic residues" evidence="11">
    <location>
        <begin position="365"/>
        <end position="385"/>
    </location>
</feature>
<sequence length="597" mass="66535">MAGSTSEFIHSNVLFQTQDGRPLTFYCLPGEVKTQIHPLVKHGGGILTSRDRDENTVKLAAEGQSVTGDNNYSYRYILDCVEKNTLLPLENYKLKGMSSTVSSSKRSVAMKASGKGREPFLKSEKVAILKYVAENSDPGRPVAGNKIWKEMELYKVTKHSWHAMRDHYLKHLKGKEHLFNMTDRLKYSKLQFRMDENSTMEDDDDDLVELHSGDSDKDGNLDIDTFDSSAEEQQDPANLTEDSVVTSSSNIGQDPALVSTPLTRSPLRPGQKVCQVEGVCGRGLEMTVVAGVGALQSTPDVQSMLSACSTTSDDMDNHLSVLAVDVKKVKEEDTPPEKRIKLHQNDAKDGEEHDKHQVKGVDGGRIQKEQEDGGQREDGEDKQKEDGEDEQMEDGEDGQKKDGEDGQKNDGEDEQMEDGKDGQMEDIEDKQKEDGEDGQKKDGEDGQKENGKDEQKEGGEDGQKEDGKDEQKKDGEDEQKEDGEDGQKVDGDDEQKENGTRQNKQKRDEEDEAHLLTVLEGCVKIKELMIEFDISLLMATRALYYNCGHVGATRTFLRTGRRPDDIPRPGWSRADESLHFDSVQGEPKELNSADEPS</sequence>
<feature type="compositionally biased region" description="Basic and acidic residues" evidence="11">
    <location>
        <begin position="417"/>
        <end position="475"/>
    </location>
</feature>
<dbReference type="GeneID" id="109467650"/>
<comment type="similarity">
    <text evidence="1 10">Belongs to the RAP1 family.</text>
</comment>
<comment type="function">
    <text evidence="10">Acts both as a regulator of telomere function and as a transcription regulator. Involved in the regulation of telomere length and protection as a component of the shelterin complex (telosome). Does not bind DNA directly: recruited to telomeric double-stranded 5'-TTAGGG-3' repeats via its interaction with terf2. Independently of its function in telomeres, also acts as a transcription regulator: recruited to extratelomeric 5'-TTAGGG-3' sites via its association with terf2 or other factors, and regulates gene expression.</text>
</comment>
<feature type="region of interest" description="Disordered" evidence="11">
    <location>
        <begin position="198"/>
        <end position="268"/>
    </location>
</feature>
<accession>A0A6P4Y9V3</accession>
<feature type="compositionally biased region" description="Polar residues" evidence="11">
    <location>
        <begin position="235"/>
        <end position="252"/>
    </location>
</feature>
<feature type="compositionally biased region" description="Basic and acidic residues" evidence="11">
    <location>
        <begin position="327"/>
        <end position="359"/>
    </location>
</feature>
<feature type="compositionally biased region" description="Basic and acidic residues" evidence="11">
    <location>
        <begin position="208"/>
        <end position="220"/>
    </location>
</feature>
<protein>
    <recommendedName>
        <fullName evidence="2 10">Telomeric repeat-binding factor 2-interacting protein 1</fullName>
        <shortName evidence="10">TERF2-interacting telomeric protein 1</shortName>
    </recommendedName>
    <alternativeName>
        <fullName evidence="9 10">Repressor/activator protein 1 homolog</fullName>
    </alternativeName>
</protein>
<organism evidence="14 15">
    <name type="scientific">Branchiostoma belcheri</name>
    <name type="common">Amphioxus</name>
    <dbReference type="NCBI Taxonomy" id="7741"/>
    <lineage>
        <taxon>Eukaryota</taxon>
        <taxon>Metazoa</taxon>
        <taxon>Chordata</taxon>
        <taxon>Cephalochordata</taxon>
        <taxon>Leptocardii</taxon>
        <taxon>Amphioxiformes</taxon>
        <taxon>Branchiostomatidae</taxon>
        <taxon>Branchiostoma</taxon>
    </lineage>
</organism>
<feature type="compositionally biased region" description="Basic and acidic residues" evidence="11">
    <location>
        <begin position="397"/>
        <end position="410"/>
    </location>
</feature>
<proteinExistence type="inferred from homology"/>
<dbReference type="SUPFAM" id="SSF52113">
    <property type="entry name" value="BRCT domain"/>
    <property type="match status" value="1"/>
</dbReference>